<dbReference type="EMBL" id="JAWDGP010003555">
    <property type="protein sequence ID" value="KAK3773225.1"/>
    <property type="molecule type" value="Genomic_DNA"/>
</dbReference>
<reference evidence="1" key="1">
    <citation type="journal article" date="2023" name="G3 (Bethesda)">
        <title>A reference genome for the long-term kleptoplast-retaining sea slug Elysia crispata morphotype clarki.</title>
        <authorList>
            <person name="Eastman K.E."/>
            <person name="Pendleton A.L."/>
            <person name="Shaikh M.A."/>
            <person name="Suttiyut T."/>
            <person name="Ogas R."/>
            <person name="Tomko P."/>
            <person name="Gavelis G."/>
            <person name="Widhalm J.R."/>
            <person name="Wisecaver J.H."/>
        </authorList>
    </citation>
    <scope>NUCLEOTIDE SEQUENCE</scope>
    <source>
        <strain evidence="1">ECLA1</strain>
    </source>
</reference>
<comment type="caution">
    <text evidence="1">The sequence shown here is derived from an EMBL/GenBank/DDBJ whole genome shotgun (WGS) entry which is preliminary data.</text>
</comment>
<evidence type="ECO:0000313" key="2">
    <source>
        <dbReference type="Proteomes" id="UP001283361"/>
    </source>
</evidence>
<proteinExistence type="predicted"/>
<dbReference type="Proteomes" id="UP001283361">
    <property type="component" value="Unassembled WGS sequence"/>
</dbReference>
<name>A0AAE0ZPJ1_9GAST</name>
<protein>
    <submittedName>
        <fullName evidence="1">Uncharacterized protein</fullName>
    </submittedName>
</protein>
<accession>A0AAE0ZPJ1</accession>
<keyword evidence="2" id="KW-1185">Reference proteome</keyword>
<gene>
    <name evidence="1" type="ORF">RRG08_025891</name>
</gene>
<sequence length="133" mass="14974">MEVEEAEEKRAPRAKTVNLATRRAWMSHWTRPLTPTAKVTHVSASRILETDSQTESDNYRISRQVTRRLCMMKVPNTITLMIDTAGGSRDECNSLEAPPSDQSEVVYIRVPCIRYSGPSTLRGAGWGDQHKLS</sequence>
<organism evidence="1 2">
    <name type="scientific">Elysia crispata</name>
    <name type="common">lettuce slug</name>
    <dbReference type="NCBI Taxonomy" id="231223"/>
    <lineage>
        <taxon>Eukaryota</taxon>
        <taxon>Metazoa</taxon>
        <taxon>Spiralia</taxon>
        <taxon>Lophotrochozoa</taxon>
        <taxon>Mollusca</taxon>
        <taxon>Gastropoda</taxon>
        <taxon>Heterobranchia</taxon>
        <taxon>Euthyneura</taxon>
        <taxon>Panpulmonata</taxon>
        <taxon>Sacoglossa</taxon>
        <taxon>Placobranchoidea</taxon>
        <taxon>Plakobranchidae</taxon>
        <taxon>Elysia</taxon>
    </lineage>
</organism>
<evidence type="ECO:0000313" key="1">
    <source>
        <dbReference type="EMBL" id="KAK3773225.1"/>
    </source>
</evidence>
<dbReference type="AlphaFoldDB" id="A0AAE0ZPJ1"/>